<dbReference type="KEGG" id="pacr:FXN63_09510"/>
<evidence type="ECO:0000313" key="1">
    <source>
        <dbReference type="EMBL" id="QEI06047.1"/>
    </source>
</evidence>
<sequence>MVHIGANLVYRLSAHPDCPAYRRPACRGIFQLFLISFLLSLQPSLLRRRLASVHRRCLLGISILAISLCATNARAQDIALVQPSLIEQQTAAVKDVVLGLLSYVRWPTEPAGIQLCVVGPTSYADGVMRGMVQATGRKVLAQRLSFDDARLGERCNAVYLGLLTDAERLALFHALEGHAVLSISERDLGCSVGSVFCLNVGTPRVSFEVNLDSMARSGLRVHPSVLQLAKRSARP</sequence>
<accession>A0A5C0B094</accession>
<organism evidence="1 2">
    <name type="scientific">Pigmentiphaga aceris</name>
    <dbReference type="NCBI Taxonomy" id="1940612"/>
    <lineage>
        <taxon>Bacteria</taxon>
        <taxon>Pseudomonadati</taxon>
        <taxon>Pseudomonadota</taxon>
        <taxon>Betaproteobacteria</taxon>
        <taxon>Burkholderiales</taxon>
        <taxon>Alcaligenaceae</taxon>
        <taxon>Pigmentiphaga</taxon>
    </lineage>
</organism>
<dbReference type="EMBL" id="CP043046">
    <property type="protein sequence ID" value="QEI06047.1"/>
    <property type="molecule type" value="Genomic_DNA"/>
</dbReference>
<proteinExistence type="predicted"/>
<dbReference type="OrthoDB" id="7355447at2"/>
<name>A0A5C0B094_9BURK</name>
<keyword evidence="2" id="KW-1185">Reference proteome</keyword>
<dbReference type="InterPro" id="IPR025293">
    <property type="entry name" value="YfiR/HmsC-like"/>
</dbReference>
<dbReference type="AlphaFoldDB" id="A0A5C0B094"/>
<protein>
    <submittedName>
        <fullName evidence="1">YfiR family protein</fullName>
    </submittedName>
</protein>
<evidence type="ECO:0000313" key="2">
    <source>
        <dbReference type="Proteomes" id="UP000325161"/>
    </source>
</evidence>
<gene>
    <name evidence="1" type="ORF">FXN63_09510</name>
</gene>
<dbReference type="Pfam" id="PF13689">
    <property type="entry name" value="DUF4154"/>
    <property type="match status" value="1"/>
</dbReference>
<reference evidence="1 2" key="1">
    <citation type="submission" date="2019-08" db="EMBL/GenBank/DDBJ databases">
        <title>Amphibian skin-associated Pigmentiphaga: genome sequence and occurrence across geography and hosts.</title>
        <authorList>
            <person name="Bletz M.C."/>
            <person name="Bunk B."/>
            <person name="Sproeer C."/>
            <person name="Biwer P."/>
            <person name="Reiter S."/>
            <person name="Rabemananjara F.C.E."/>
            <person name="Schulz S."/>
            <person name="Overmann J."/>
            <person name="Vences M."/>
        </authorList>
    </citation>
    <scope>NUCLEOTIDE SEQUENCE [LARGE SCALE GENOMIC DNA]</scope>
    <source>
        <strain evidence="1 2">Mada1488</strain>
    </source>
</reference>
<dbReference type="Proteomes" id="UP000325161">
    <property type="component" value="Chromosome"/>
</dbReference>